<gene>
    <name evidence="1" type="ORF">D3P04_02210</name>
</gene>
<sequence length="94" mass="10235">MRIADYLAGKEECALTEQPGSAGSNRNTSRANSAALFGGLNDDPRLAMSRAGVGPHRLLTCRLGRIFLFSYMGVIRMACVTGPFHENKQHLIQV</sequence>
<evidence type="ECO:0000313" key="2">
    <source>
        <dbReference type="Proteomes" id="UP000284202"/>
    </source>
</evidence>
<protein>
    <submittedName>
        <fullName evidence="1">Uncharacterized protein</fullName>
    </submittedName>
</protein>
<name>A0A418T898_9RHOB</name>
<dbReference type="AlphaFoldDB" id="A0A418T898"/>
<evidence type="ECO:0000313" key="1">
    <source>
        <dbReference type="EMBL" id="RJE89464.1"/>
    </source>
</evidence>
<reference evidence="2" key="1">
    <citation type="submission" date="2018-09" db="EMBL/GenBank/DDBJ databases">
        <title>Acidovorax cavernicola nov. sp. isolated from Gruta de las Maravillas (Aracena, Spain).</title>
        <authorList>
            <person name="Jurado V."/>
            <person name="Gutierrez-Patricio S."/>
            <person name="Gonzalez-Pimentel J.L."/>
            <person name="Miller A.Z."/>
            <person name="Laiz L."/>
            <person name="Saiz-Jimenez C."/>
        </authorList>
    </citation>
    <scope>NUCLEOTIDE SEQUENCE [LARGE SCALE GENOMIC DNA]</scope>
    <source>
        <strain evidence="2">1011MAR3C25</strain>
    </source>
</reference>
<organism evidence="1 2">
    <name type="scientific">Paracoccus onubensis</name>
    <dbReference type="NCBI Taxonomy" id="1675788"/>
    <lineage>
        <taxon>Bacteria</taxon>
        <taxon>Pseudomonadati</taxon>
        <taxon>Pseudomonadota</taxon>
        <taxon>Alphaproteobacteria</taxon>
        <taxon>Rhodobacterales</taxon>
        <taxon>Paracoccaceae</taxon>
        <taxon>Paracoccus</taxon>
    </lineage>
</organism>
<accession>A0A418T898</accession>
<comment type="caution">
    <text evidence="1">The sequence shown here is derived from an EMBL/GenBank/DDBJ whole genome shotgun (WGS) entry which is preliminary data.</text>
</comment>
<proteinExistence type="predicted"/>
<dbReference type="EMBL" id="QZCG01000001">
    <property type="protein sequence ID" value="RJE89464.1"/>
    <property type="molecule type" value="Genomic_DNA"/>
</dbReference>
<dbReference type="Proteomes" id="UP000284202">
    <property type="component" value="Unassembled WGS sequence"/>
</dbReference>
<keyword evidence="2" id="KW-1185">Reference proteome</keyword>